<proteinExistence type="predicted"/>
<keyword evidence="3" id="KW-1185">Reference proteome</keyword>
<keyword evidence="2" id="KW-0614">Plasmid</keyword>
<accession>B5RN78</accession>
<feature type="compositionally biased region" description="Low complexity" evidence="1">
    <location>
        <begin position="50"/>
        <end position="59"/>
    </location>
</feature>
<organism evidence="2 3">
    <name type="scientific">Borrelia duttonii (strain Ly)</name>
    <dbReference type="NCBI Taxonomy" id="412419"/>
    <lineage>
        <taxon>Bacteria</taxon>
        <taxon>Pseudomonadati</taxon>
        <taxon>Spirochaetota</taxon>
        <taxon>Spirochaetia</taxon>
        <taxon>Spirochaetales</taxon>
        <taxon>Borreliaceae</taxon>
        <taxon>Borrelia</taxon>
    </lineage>
</organism>
<protein>
    <submittedName>
        <fullName evidence="2">Uncharacterized conserved protein</fullName>
    </submittedName>
</protein>
<dbReference type="PROSITE" id="PS51257">
    <property type="entry name" value="PROKAR_LIPOPROTEIN"/>
    <property type="match status" value="1"/>
</dbReference>
<evidence type="ECO:0000313" key="2">
    <source>
        <dbReference type="EMBL" id="ACH93814.1"/>
    </source>
</evidence>
<dbReference type="Gene3D" id="1.10.3160.10">
    <property type="entry name" value="Bbcrasp-1"/>
    <property type="match status" value="1"/>
</dbReference>
<evidence type="ECO:0000256" key="1">
    <source>
        <dbReference type="SAM" id="MobiDB-lite"/>
    </source>
</evidence>
<evidence type="ECO:0000313" key="3">
    <source>
        <dbReference type="Proteomes" id="UP000000611"/>
    </source>
</evidence>
<name>B5RN78_BORDL</name>
<dbReference type="OrthoDB" id="351346at2"/>
<dbReference type="InterPro" id="IPR008421">
    <property type="entry name" value="Borrelia_lipoprotein_PFam54/60"/>
</dbReference>
<feature type="region of interest" description="Disordered" evidence="1">
    <location>
        <begin position="44"/>
        <end position="81"/>
    </location>
</feature>
<geneLocation type="plasmid" evidence="2 3">
    <name>pl165</name>
</geneLocation>
<dbReference type="Pfam" id="PF05714">
    <property type="entry name" value="PFam54_60"/>
    <property type="match status" value="1"/>
</dbReference>
<gene>
    <name evidence="2" type="ordered locus">BDU_1013</name>
</gene>
<dbReference type="HOGENOM" id="CLU_062986_0_0_12"/>
<dbReference type="RefSeq" id="WP_012539357.1">
    <property type="nucleotide sequence ID" value="NC_011247.1"/>
</dbReference>
<dbReference type="Proteomes" id="UP000000611">
    <property type="component" value="Plasmid pl165"/>
</dbReference>
<reference evidence="2 3" key="1">
    <citation type="journal article" date="2008" name="PLoS Genet.">
        <title>The genome of Borrelia recurrentis, the agent of deadly louse-borne relapsing fever, is a degraded subset of tick-borne Borrelia duttonii.</title>
        <authorList>
            <person name="Lescot M."/>
            <person name="Audic S."/>
            <person name="Robert C."/>
            <person name="Nguyen T.T."/>
            <person name="Blanc G."/>
            <person name="Cutler S.J."/>
            <person name="Wincker P."/>
            <person name="Couloux A."/>
            <person name="Claverie J.-M."/>
            <person name="Raoult D."/>
            <person name="Drancourt M."/>
        </authorList>
    </citation>
    <scope>NUCLEOTIDE SEQUENCE [LARGE SCALE GENOMIC DNA]</scope>
    <source>
        <strain evidence="2 3">Ly</strain>
    </source>
</reference>
<feature type="compositionally biased region" description="Gly residues" evidence="1">
    <location>
        <begin position="60"/>
        <end position="81"/>
    </location>
</feature>
<dbReference type="AlphaFoldDB" id="B5RN78"/>
<dbReference type="KEGG" id="bdu:BDU_1013"/>
<sequence>MKRKDFILFVIFVFILILLLLLSCGPKKKYAPVSSAVRRNRLGPNGVTGGTNTNGVTVGSQGGTGAGGSQGGTGAVGSQGGTGAVDNEQILKQKEIKDIKIPDKVSQILKTRDNENWDEDAAGYNLKGANQLFSRVKYKVASGDEFLYNDATDDKRAKESKALRREFYLACEYNANFIKAFAGVVNKLVATDELAAKNKAELEQFVENVRFYALFYYNAYSILKEKQSKLDVLTLKKLQSLKTAFLLLEKEQQELYDVIQLIINDYNNDTSINSSEPTHNLKSIDTLPSEIIEYWKKDTLRGDFNRKCGNIINTAIMILNLLKDI</sequence>
<dbReference type="EMBL" id="CP000979">
    <property type="protein sequence ID" value="ACH93814.1"/>
    <property type="molecule type" value="Genomic_DNA"/>
</dbReference>